<accession>A0A8X6LRY6</accession>
<reference evidence="1" key="1">
    <citation type="submission" date="2020-07" db="EMBL/GenBank/DDBJ databases">
        <title>Multicomponent nature underlies the extraordinary mechanical properties of spider dragline silk.</title>
        <authorList>
            <person name="Kono N."/>
            <person name="Nakamura H."/>
            <person name="Mori M."/>
            <person name="Yoshida Y."/>
            <person name="Ohtoshi R."/>
            <person name="Malay A.D."/>
            <person name="Moran D.A.P."/>
            <person name="Tomita M."/>
            <person name="Numata K."/>
            <person name="Arakawa K."/>
        </authorList>
    </citation>
    <scope>NUCLEOTIDE SEQUENCE</scope>
</reference>
<evidence type="ECO:0000313" key="1">
    <source>
        <dbReference type="EMBL" id="GFR18487.1"/>
    </source>
</evidence>
<sequence>MGTQNIIPHIEFLKGHLLHHGHTILKTVKKSVKAPITLRSGVNSKSPVVENWILFSSVSSRPGRETSPATRQGSLLQRRQLEDRSLEVNWLHADFGLWTPL</sequence>
<proteinExistence type="predicted"/>
<comment type="caution">
    <text evidence="1">The sequence shown here is derived from an EMBL/GenBank/DDBJ whole genome shotgun (WGS) entry which is preliminary data.</text>
</comment>
<dbReference type="Proteomes" id="UP000887116">
    <property type="component" value="Unassembled WGS sequence"/>
</dbReference>
<keyword evidence="2" id="KW-1185">Reference proteome</keyword>
<gene>
    <name evidence="1" type="ORF">TNCT_485581</name>
</gene>
<dbReference type="EMBL" id="BMAO01007787">
    <property type="protein sequence ID" value="GFR18487.1"/>
    <property type="molecule type" value="Genomic_DNA"/>
</dbReference>
<name>A0A8X6LRY6_TRICU</name>
<evidence type="ECO:0000313" key="2">
    <source>
        <dbReference type="Proteomes" id="UP000887116"/>
    </source>
</evidence>
<protein>
    <submittedName>
        <fullName evidence="1">Uncharacterized protein</fullName>
    </submittedName>
</protein>
<dbReference type="AlphaFoldDB" id="A0A8X6LRY6"/>
<dbReference type="OrthoDB" id="10384455at2759"/>
<organism evidence="1 2">
    <name type="scientific">Trichonephila clavata</name>
    <name type="common">Joro spider</name>
    <name type="synonym">Nephila clavata</name>
    <dbReference type="NCBI Taxonomy" id="2740835"/>
    <lineage>
        <taxon>Eukaryota</taxon>
        <taxon>Metazoa</taxon>
        <taxon>Ecdysozoa</taxon>
        <taxon>Arthropoda</taxon>
        <taxon>Chelicerata</taxon>
        <taxon>Arachnida</taxon>
        <taxon>Araneae</taxon>
        <taxon>Araneomorphae</taxon>
        <taxon>Entelegynae</taxon>
        <taxon>Araneoidea</taxon>
        <taxon>Nephilidae</taxon>
        <taxon>Trichonephila</taxon>
    </lineage>
</organism>